<dbReference type="InterPro" id="IPR001727">
    <property type="entry name" value="GDT1-like"/>
</dbReference>
<comment type="caution">
    <text evidence="7">The sequence shown here is derived from an EMBL/GenBank/DDBJ whole genome shotgun (WGS) entry which is preliminary data.</text>
</comment>
<comment type="subcellular location">
    <subcellularLocation>
        <location evidence="1 6">Membrane</location>
        <topology evidence="1 6">Multi-pass membrane protein</topology>
    </subcellularLocation>
</comment>
<proteinExistence type="inferred from homology"/>
<comment type="similarity">
    <text evidence="2 6">Belongs to the GDT1 family.</text>
</comment>
<keyword evidence="3 6" id="KW-0812">Transmembrane</keyword>
<keyword evidence="4 6" id="KW-1133">Transmembrane helix</keyword>
<dbReference type="RefSeq" id="WP_132018156.1">
    <property type="nucleotide sequence ID" value="NZ_SLUN01000066.1"/>
</dbReference>
<organism evidence="7 8">
    <name type="scientific">Hydrogenispora ethanolica</name>
    <dbReference type="NCBI Taxonomy" id="1082276"/>
    <lineage>
        <taxon>Bacteria</taxon>
        <taxon>Bacillati</taxon>
        <taxon>Bacillota</taxon>
        <taxon>Hydrogenispora</taxon>
    </lineage>
</organism>
<gene>
    <name evidence="7" type="ORF">EDC14_10668</name>
</gene>
<feature type="transmembrane region" description="Helical" evidence="6">
    <location>
        <begin position="66"/>
        <end position="83"/>
    </location>
</feature>
<keyword evidence="5 6" id="KW-0472">Membrane</keyword>
<dbReference type="GO" id="GO:0046873">
    <property type="term" value="F:metal ion transmembrane transporter activity"/>
    <property type="evidence" value="ECO:0007669"/>
    <property type="project" value="InterPro"/>
</dbReference>
<evidence type="ECO:0000256" key="4">
    <source>
        <dbReference type="ARBA" id="ARBA00022989"/>
    </source>
</evidence>
<feature type="transmembrane region" description="Helical" evidence="6">
    <location>
        <begin position="189"/>
        <end position="209"/>
    </location>
</feature>
<dbReference type="Proteomes" id="UP000295008">
    <property type="component" value="Unassembled WGS sequence"/>
</dbReference>
<dbReference type="OrthoDB" id="9801356at2"/>
<dbReference type="PANTHER" id="PTHR12608">
    <property type="entry name" value="TRANSMEMBRANE PROTEIN HTP-1 RELATED"/>
    <property type="match status" value="1"/>
</dbReference>
<accession>A0A4V2QAX6</accession>
<feature type="transmembrane region" description="Helical" evidence="6">
    <location>
        <begin position="165"/>
        <end position="183"/>
    </location>
</feature>
<feature type="transmembrane region" description="Helical" evidence="6">
    <location>
        <begin position="35"/>
        <end position="54"/>
    </location>
</feature>
<evidence type="ECO:0000256" key="6">
    <source>
        <dbReference type="RuleBase" id="RU365102"/>
    </source>
</evidence>
<dbReference type="EMBL" id="SLUN01000066">
    <property type="protein sequence ID" value="TCL54232.1"/>
    <property type="molecule type" value="Genomic_DNA"/>
</dbReference>
<evidence type="ECO:0000313" key="7">
    <source>
        <dbReference type="EMBL" id="TCL54232.1"/>
    </source>
</evidence>
<evidence type="ECO:0000256" key="2">
    <source>
        <dbReference type="ARBA" id="ARBA00009190"/>
    </source>
</evidence>
<keyword evidence="8" id="KW-1185">Reference proteome</keyword>
<evidence type="ECO:0000256" key="1">
    <source>
        <dbReference type="ARBA" id="ARBA00004141"/>
    </source>
</evidence>
<dbReference type="PANTHER" id="PTHR12608:SF1">
    <property type="entry name" value="TRANSMEMBRANE PROTEIN 165"/>
    <property type="match status" value="1"/>
</dbReference>
<evidence type="ECO:0000256" key="3">
    <source>
        <dbReference type="ARBA" id="ARBA00022692"/>
    </source>
</evidence>
<dbReference type="Pfam" id="PF01169">
    <property type="entry name" value="GDT1"/>
    <property type="match status" value="2"/>
</dbReference>
<protein>
    <recommendedName>
        <fullName evidence="6">GDT1 family protein</fullName>
    </recommendedName>
</protein>
<dbReference type="GO" id="GO:0016020">
    <property type="term" value="C:membrane"/>
    <property type="evidence" value="ECO:0007669"/>
    <property type="project" value="UniProtKB-SubCell"/>
</dbReference>
<sequence>MSAFWLSLAMIFLAELGDKTQLVALTLATRYNAKVVLWGIFWSTLAVHVVSAGLGWVMGGLLPTDWIRFTAGIAFIGFGFWTLRGDCLEEDENGACRRSASPFWLVFVTFFLAELGDKTMLSTVTLGATHSFVPVWIGSTIGMVLSDGLAIWVGKLLGARLPERAIQIGAAVVFFGFGIFSAAEGGVKLPAFAWGIGAVLVAALGYLFLKSAQRDANRCSPDGESDQDVA</sequence>
<dbReference type="AlphaFoldDB" id="A0A4V2QAX6"/>
<name>A0A4V2QAX6_HYDET</name>
<reference evidence="7 8" key="1">
    <citation type="submission" date="2019-03" db="EMBL/GenBank/DDBJ databases">
        <title>Genomic Encyclopedia of Type Strains, Phase IV (KMG-IV): sequencing the most valuable type-strain genomes for metagenomic binning, comparative biology and taxonomic classification.</title>
        <authorList>
            <person name="Goeker M."/>
        </authorList>
    </citation>
    <scope>NUCLEOTIDE SEQUENCE [LARGE SCALE GENOMIC DNA]</scope>
    <source>
        <strain evidence="7 8">LX-B</strain>
    </source>
</reference>
<feature type="transmembrane region" description="Helical" evidence="6">
    <location>
        <begin position="133"/>
        <end position="153"/>
    </location>
</feature>
<evidence type="ECO:0000256" key="5">
    <source>
        <dbReference type="ARBA" id="ARBA00023136"/>
    </source>
</evidence>
<evidence type="ECO:0000313" key="8">
    <source>
        <dbReference type="Proteomes" id="UP000295008"/>
    </source>
</evidence>